<comment type="caution">
    <text evidence="10">The sequence shown here is derived from an EMBL/GenBank/DDBJ whole genome shotgun (WGS) entry which is preliminary data.</text>
</comment>
<protein>
    <submittedName>
        <fullName evidence="10">Plasma membrane low glucose sensor</fullName>
    </submittedName>
</protein>
<dbReference type="InterPro" id="IPR005829">
    <property type="entry name" value="Sugar_transporter_CS"/>
</dbReference>
<dbReference type="NCBIfam" id="TIGR00879">
    <property type="entry name" value="SP"/>
    <property type="match status" value="1"/>
</dbReference>
<dbReference type="InterPro" id="IPR036259">
    <property type="entry name" value="MFS_trans_sf"/>
</dbReference>
<keyword evidence="4 8" id="KW-0812">Transmembrane</keyword>
<evidence type="ECO:0000259" key="9">
    <source>
        <dbReference type="PROSITE" id="PS50850"/>
    </source>
</evidence>
<dbReference type="PANTHER" id="PTHR48022:SF17">
    <property type="entry name" value="HEXOSE TRANSPORTER"/>
    <property type="match status" value="1"/>
</dbReference>
<feature type="transmembrane region" description="Helical" evidence="8">
    <location>
        <begin position="107"/>
        <end position="131"/>
    </location>
</feature>
<dbReference type="GO" id="GO:0005351">
    <property type="term" value="F:carbohydrate:proton symporter activity"/>
    <property type="evidence" value="ECO:0007669"/>
    <property type="project" value="TreeGrafter"/>
</dbReference>
<dbReference type="PROSITE" id="PS50850">
    <property type="entry name" value="MFS"/>
    <property type="match status" value="1"/>
</dbReference>
<dbReference type="GO" id="GO:0016020">
    <property type="term" value="C:membrane"/>
    <property type="evidence" value="ECO:0007669"/>
    <property type="project" value="UniProtKB-SubCell"/>
</dbReference>
<feature type="transmembrane region" description="Helical" evidence="8">
    <location>
        <begin position="12"/>
        <end position="34"/>
    </location>
</feature>
<evidence type="ECO:0000313" key="11">
    <source>
        <dbReference type="Proteomes" id="UP001172681"/>
    </source>
</evidence>
<comment type="subcellular location">
    <subcellularLocation>
        <location evidence="1">Membrane</location>
        <topology evidence="1">Multi-pass membrane protein</topology>
    </subcellularLocation>
</comment>
<dbReference type="SUPFAM" id="SSF103473">
    <property type="entry name" value="MFS general substrate transporter"/>
    <property type="match status" value="1"/>
</dbReference>
<keyword evidence="11" id="KW-1185">Reference proteome</keyword>
<feature type="transmembrane region" description="Helical" evidence="8">
    <location>
        <begin position="72"/>
        <end position="95"/>
    </location>
</feature>
<dbReference type="InterPro" id="IPR003663">
    <property type="entry name" value="Sugar/inositol_transpt"/>
</dbReference>
<dbReference type="PROSITE" id="PS00216">
    <property type="entry name" value="SUGAR_TRANSPORT_1"/>
    <property type="match status" value="2"/>
</dbReference>
<accession>A0AA38Y141</accession>
<feature type="transmembrane region" description="Helical" evidence="8">
    <location>
        <begin position="302"/>
        <end position="325"/>
    </location>
</feature>
<feature type="transmembrane region" description="Helical" evidence="8">
    <location>
        <begin position="398"/>
        <end position="421"/>
    </location>
</feature>
<evidence type="ECO:0000256" key="3">
    <source>
        <dbReference type="ARBA" id="ARBA00022448"/>
    </source>
</evidence>
<dbReference type="InterPro" id="IPR020846">
    <property type="entry name" value="MFS_dom"/>
</dbReference>
<evidence type="ECO:0000256" key="1">
    <source>
        <dbReference type="ARBA" id="ARBA00004141"/>
    </source>
</evidence>
<evidence type="ECO:0000256" key="2">
    <source>
        <dbReference type="ARBA" id="ARBA00010992"/>
    </source>
</evidence>
<keyword evidence="5 8" id="KW-1133">Transmembrane helix</keyword>
<evidence type="ECO:0000256" key="4">
    <source>
        <dbReference type="ARBA" id="ARBA00022692"/>
    </source>
</evidence>
<gene>
    <name evidence="10" type="primary">SNF3_2</name>
    <name evidence="10" type="ORF">H2204_008390</name>
</gene>
<dbReference type="PRINTS" id="PR00171">
    <property type="entry name" value="SUGRTRNSPORT"/>
</dbReference>
<evidence type="ECO:0000313" key="10">
    <source>
        <dbReference type="EMBL" id="KAJ9631168.1"/>
    </source>
</evidence>
<comment type="similarity">
    <text evidence="2 7">Belongs to the major facilitator superfamily. Sugar transporter (TC 2.A.1.1) family.</text>
</comment>
<reference evidence="10" key="1">
    <citation type="submission" date="2022-10" db="EMBL/GenBank/DDBJ databases">
        <title>Culturing micro-colonial fungi from biological soil crusts in the Mojave desert and describing Neophaeococcomyces mojavensis, and introducing the new genera and species Taxawa tesnikishii.</title>
        <authorList>
            <person name="Kurbessoian T."/>
            <person name="Stajich J.E."/>
        </authorList>
    </citation>
    <scope>NUCLEOTIDE SEQUENCE</scope>
    <source>
        <strain evidence="10">TK_35</strain>
    </source>
</reference>
<dbReference type="Pfam" id="PF00083">
    <property type="entry name" value="Sugar_tr"/>
    <property type="match status" value="2"/>
</dbReference>
<dbReference type="CDD" id="cd17356">
    <property type="entry name" value="MFS_HXT"/>
    <property type="match status" value="1"/>
</dbReference>
<dbReference type="Gene3D" id="1.20.1250.20">
    <property type="entry name" value="MFS general substrate transporter like domains"/>
    <property type="match status" value="2"/>
</dbReference>
<feature type="transmembrane region" description="Helical" evidence="8">
    <location>
        <begin position="433"/>
        <end position="450"/>
    </location>
</feature>
<name>A0AA38Y141_9EURO</name>
<dbReference type="AlphaFoldDB" id="A0AA38Y141"/>
<organism evidence="10 11">
    <name type="scientific">Knufia peltigerae</name>
    <dbReference type="NCBI Taxonomy" id="1002370"/>
    <lineage>
        <taxon>Eukaryota</taxon>
        <taxon>Fungi</taxon>
        <taxon>Dikarya</taxon>
        <taxon>Ascomycota</taxon>
        <taxon>Pezizomycotina</taxon>
        <taxon>Eurotiomycetes</taxon>
        <taxon>Chaetothyriomycetidae</taxon>
        <taxon>Chaetothyriales</taxon>
        <taxon>Trichomeriaceae</taxon>
        <taxon>Knufia</taxon>
    </lineage>
</organism>
<evidence type="ECO:0000256" key="6">
    <source>
        <dbReference type="ARBA" id="ARBA00023136"/>
    </source>
</evidence>
<feature type="transmembrane region" description="Helical" evidence="8">
    <location>
        <begin position="470"/>
        <end position="489"/>
    </location>
</feature>
<dbReference type="Proteomes" id="UP001172681">
    <property type="component" value="Unassembled WGS sequence"/>
</dbReference>
<dbReference type="InterPro" id="IPR050360">
    <property type="entry name" value="MFS_Sugar_Transporters"/>
</dbReference>
<feature type="transmembrane region" description="Helical" evidence="8">
    <location>
        <begin position="365"/>
        <end position="386"/>
    </location>
</feature>
<keyword evidence="6 8" id="KW-0472">Membrane</keyword>
<feature type="transmembrane region" description="Helical" evidence="8">
    <location>
        <begin position="182"/>
        <end position="201"/>
    </location>
</feature>
<feature type="domain" description="Major facilitator superfamily (MFS) profile" evidence="9">
    <location>
        <begin position="21"/>
        <end position="492"/>
    </location>
</feature>
<dbReference type="PANTHER" id="PTHR48022">
    <property type="entry name" value="PLASTIDIC GLUCOSE TRANSPORTER 4"/>
    <property type="match status" value="1"/>
</dbReference>
<sequence>MGWFFKKPADAAGSTTVAFLVGLFVAFGGVLFGYDIGYISGILAMKYWKTHFSTGYRDEFGELNVTAGQQSLIVSILSAGTFAGALLSSPIADHIGRRKALMVNSCVFMFGNALQTAATAIPLFLAGRFFAGKTAPGGKKEKSEFSLSSAYTNNPPGLGVGLLSATIPLYQAETSPKWLRGAVIGSYQLFITVGMFMAGIVDNATKDRNDTGCYRIPIGVQFIYALIIFSGSMFLPETPRQLVRRSDFDGAAKSLSRLRRLSIDHPAIVDELAEIRGNHEYEMSLGSASYLTCFRKPLRKRLISGICLQALQQLTGINFIFYYGTTYFQRTGISNPFLVTVICDVCNIVGVFPGLYLVEKWGRRPLLIMGALGMAACEFIVAAIGVTMPDSTTANSVVIAFVCFYIIFFELSWGPCAWVVTGEIFPLKTRAKALGMTSSSNWLLNWALAYATPYMVNPGKGNANLGSKVFFIWGALCVLCAVFVQFCIYETKGLSLEQVDELYEKVPHAWQSAGFVPTVSFADIQQRSLSMAGEEKEGKIENEVAVSEVSS</sequence>
<evidence type="ECO:0000256" key="5">
    <source>
        <dbReference type="ARBA" id="ARBA00022989"/>
    </source>
</evidence>
<keyword evidence="3 7" id="KW-0813">Transport</keyword>
<feature type="transmembrane region" description="Helical" evidence="8">
    <location>
        <begin position="337"/>
        <end position="358"/>
    </location>
</feature>
<dbReference type="EMBL" id="JAPDRN010000060">
    <property type="protein sequence ID" value="KAJ9631168.1"/>
    <property type="molecule type" value="Genomic_DNA"/>
</dbReference>
<dbReference type="InterPro" id="IPR005828">
    <property type="entry name" value="MFS_sugar_transport-like"/>
</dbReference>
<feature type="transmembrane region" description="Helical" evidence="8">
    <location>
        <begin position="216"/>
        <end position="235"/>
    </location>
</feature>
<evidence type="ECO:0000256" key="7">
    <source>
        <dbReference type="RuleBase" id="RU003346"/>
    </source>
</evidence>
<proteinExistence type="inferred from homology"/>
<evidence type="ECO:0000256" key="8">
    <source>
        <dbReference type="SAM" id="Phobius"/>
    </source>
</evidence>